<dbReference type="PANTHER" id="PTHR30489">
    <property type="entry name" value="LIPOPROTEIN-RELEASING SYSTEM TRANSMEMBRANE PROTEIN LOLE"/>
    <property type="match status" value="1"/>
</dbReference>
<feature type="transmembrane region" description="Helical" evidence="7">
    <location>
        <begin position="320"/>
        <end position="347"/>
    </location>
</feature>
<feature type="transmembrane region" description="Helical" evidence="7">
    <location>
        <begin position="367"/>
        <end position="388"/>
    </location>
</feature>
<dbReference type="RefSeq" id="WP_264432966.1">
    <property type="nucleotide sequence ID" value="NZ_CP081495.1"/>
</dbReference>
<keyword evidence="6 7" id="KW-0472">Membrane</keyword>
<evidence type="ECO:0000256" key="6">
    <source>
        <dbReference type="ARBA" id="ARBA00023136"/>
    </source>
</evidence>
<feature type="transmembrane region" description="Helical" evidence="7">
    <location>
        <begin position="21"/>
        <end position="46"/>
    </location>
</feature>
<protein>
    <submittedName>
        <fullName evidence="9">ABC transporter permease</fullName>
    </submittedName>
</protein>
<dbReference type="Proteomes" id="UP001163328">
    <property type="component" value="Chromosome"/>
</dbReference>
<evidence type="ECO:0000256" key="5">
    <source>
        <dbReference type="ARBA" id="ARBA00022989"/>
    </source>
</evidence>
<reference evidence="9" key="1">
    <citation type="submission" date="2021-08" db="EMBL/GenBank/DDBJ databases">
        <title>Flavobacterium sp. strain CC-SYL302.</title>
        <authorList>
            <person name="Lin S.-Y."/>
            <person name="Lee T.-H."/>
            <person name="Young C.-C."/>
        </authorList>
    </citation>
    <scope>NUCLEOTIDE SEQUENCE</scope>
    <source>
        <strain evidence="9">CC-SYL302</strain>
    </source>
</reference>
<sequence length="399" mass="44463">MNFPFYIAKRYGISLSKSTAINIITAIASLSIIISTMALFVVLSGFSGLRELSLSFTNQIDPEMKIFPKTGKNIALTPEQKSVLQNSGFFTVFSEVVEERVLFSFNNKQQVAYIKGVDSNFVQVTDIQNKLYSGQWIEPNTYQAVAGYGIADKMAMGLYDYQNDLEVFAPKPGKGNIESRDAFFQETLFPVGIYALSEDLDQKYIFTDIAVARSILNFEANQVSAIEFKLAAGTSESKATQFLNQVFNNSILVKNRAQLNEGLYKMLNTENLAVYLIFTLVIIVALFNLVGALIMMIFEKKLNLKTLYNLGVEIKSLRKIFLFQGMLITVAGCIIGLVLGFTLVFVQQQTHMVMINATIPYPTKFEAVNVLLVVFTVLCLGFVSSLIASSRVNKHLISE</sequence>
<keyword evidence="5 7" id="KW-1133">Transmembrane helix</keyword>
<keyword evidence="3" id="KW-1003">Cell membrane</keyword>
<dbReference type="EMBL" id="CP081495">
    <property type="protein sequence ID" value="UYW00829.1"/>
    <property type="molecule type" value="Genomic_DNA"/>
</dbReference>
<evidence type="ECO:0000256" key="4">
    <source>
        <dbReference type="ARBA" id="ARBA00022692"/>
    </source>
</evidence>
<dbReference type="PANTHER" id="PTHR30489:SF0">
    <property type="entry name" value="LIPOPROTEIN-RELEASING SYSTEM TRANSMEMBRANE PROTEIN LOLE"/>
    <property type="match status" value="1"/>
</dbReference>
<accession>A0ABY6LWW3</accession>
<name>A0ABY6LWW3_9FLAO</name>
<evidence type="ECO:0000256" key="3">
    <source>
        <dbReference type="ARBA" id="ARBA00022475"/>
    </source>
</evidence>
<gene>
    <name evidence="9" type="ORF">K5I29_09975</name>
</gene>
<comment type="subcellular location">
    <subcellularLocation>
        <location evidence="1">Cell membrane</location>
        <topology evidence="1">Multi-pass membrane protein</topology>
    </subcellularLocation>
</comment>
<dbReference type="Pfam" id="PF02687">
    <property type="entry name" value="FtsX"/>
    <property type="match status" value="1"/>
</dbReference>
<evidence type="ECO:0000256" key="7">
    <source>
        <dbReference type="SAM" id="Phobius"/>
    </source>
</evidence>
<evidence type="ECO:0000313" key="10">
    <source>
        <dbReference type="Proteomes" id="UP001163328"/>
    </source>
</evidence>
<evidence type="ECO:0000256" key="1">
    <source>
        <dbReference type="ARBA" id="ARBA00004651"/>
    </source>
</evidence>
<evidence type="ECO:0000313" key="9">
    <source>
        <dbReference type="EMBL" id="UYW00829.1"/>
    </source>
</evidence>
<dbReference type="InterPro" id="IPR003838">
    <property type="entry name" value="ABC3_permease_C"/>
</dbReference>
<proteinExistence type="inferred from homology"/>
<feature type="transmembrane region" description="Helical" evidence="7">
    <location>
        <begin position="272"/>
        <end position="299"/>
    </location>
</feature>
<organism evidence="9 10">
    <name type="scientific">Flavobacterium agricola</name>
    <dbReference type="NCBI Taxonomy" id="2870839"/>
    <lineage>
        <taxon>Bacteria</taxon>
        <taxon>Pseudomonadati</taxon>
        <taxon>Bacteroidota</taxon>
        <taxon>Flavobacteriia</taxon>
        <taxon>Flavobacteriales</taxon>
        <taxon>Flavobacteriaceae</taxon>
        <taxon>Flavobacterium</taxon>
    </lineage>
</organism>
<comment type="similarity">
    <text evidence="2">Belongs to the ABC-4 integral membrane protein family. LolC/E subfamily.</text>
</comment>
<evidence type="ECO:0000256" key="2">
    <source>
        <dbReference type="ARBA" id="ARBA00005236"/>
    </source>
</evidence>
<feature type="domain" description="ABC3 transporter permease C-terminal" evidence="8">
    <location>
        <begin position="276"/>
        <end position="395"/>
    </location>
</feature>
<keyword evidence="4 7" id="KW-0812">Transmembrane</keyword>
<keyword evidence="10" id="KW-1185">Reference proteome</keyword>
<evidence type="ECO:0000259" key="8">
    <source>
        <dbReference type="Pfam" id="PF02687"/>
    </source>
</evidence>
<dbReference type="InterPro" id="IPR051447">
    <property type="entry name" value="Lipoprotein-release_system"/>
</dbReference>